<keyword evidence="1" id="KW-0812">Transmembrane</keyword>
<dbReference type="OMA" id="QHNSKNA"/>
<proteinExistence type="predicted"/>
<protein>
    <submittedName>
        <fullName evidence="2">Uncharacterized protein</fullName>
    </submittedName>
</protein>
<reference evidence="2" key="1">
    <citation type="submission" date="2021-08" db="EMBL/GenBank/DDBJ databases">
        <title>WGS assembly of Ceratopteris richardii.</title>
        <authorList>
            <person name="Marchant D.B."/>
            <person name="Chen G."/>
            <person name="Jenkins J."/>
            <person name="Shu S."/>
            <person name="Leebens-Mack J."/>
            <person name="Grimwood J."/>
            <person name="Schmutz J."/>
            <person name="Soltis P."/>
            <person name="Soltis D."/>
            <person name="Chen Z.-H."/>
        </authorList>
    </citation>
    <scope>NUCLEOTIDE SEQUENCE</scope>
    <source>
        <strain evidence="2">Whitten #5841</strain>
        <tissue evidence="2">Leaf</tissue>
    </source>
</reference>
<evidence type="ECO:0000313" key="3">
    <source>
        <dbReference type="Proteomes" id="UP000825935"/>
    </source>
</evidence>
<feature type="transmembrane region" description="Helical" evidence="1">
    <location>
        <begin position="88"/>
        <end position="113"/>
    </location>
</feature>
<sequence>MENGQDYLSPVLGSRSKEESLLSAVKFWEETKTKKEKRVPWLRFQDTQTRKKLDLGPGGAAGIGCGAGIGFGLIGGAGYGAAPWNTLRFAFGIGFGCGIGIGYGFGHGIGILWDRKIPKPPSGKVVIIEI</sequence>
<comment type="caution">
    <text evidence="2">The sequence shown here is derived from an EMBL/GenBank/DDBJ whole genome shotgun (WGS) entry which is preliminary data.</text>
</comment>
<evidence type="ECO:0000256" key="1">
    <source>
        <dbReference type="SAM" id="Phobius"/>
    </source>
</evidence>
<organism evidence="2 3">
    <name type="scientific">Ceratopteris richardii</name>
    <name type="common">Triangle waterfern</name>
    <dbReference type="NCBI Taxonomy" id="49495"/>
    <lineage>
        <taxon>Eukaryota</taxon>
        <taxon>Viridiplantae</taxon>
        <taxon>Streptophyta</taxon>
        <taxon>Embryophyta</taxon>
        <taxon>Tracheophyta</taxon>
        <taxon>Polypodiopsida</taxon>
        <taxon>Polypodiidae</taxon>
        <taxon>Polypodiales</taxon>
        <taxon>Pteridineae</taxon>
        <taxon>Pteridaceae</taxon>
        <taxon>Parkerioideae</taxon>
        <taxon>Ceratopteris</taxon>
    </lineage>
</organism>
<dbReference type="PANTHER" id="PTHR34201:SF11">
    <property type="entry name" value="GLYCINE-RICH PROTEIN"/>
    <property type="match status" value="1"/>
</dbReference>
<dbReference type="AlphaFoldDB" id="A0A8T2QEX4"/>
<keyword evidence="3" id="KW-1185">Reference proteome</keyword>
<evidence type="ECO:0000313" key="2">
    <source>
        <dbReference type="EMBL" id="KAH7282135.1"/>
    </source>
</evidence>
<name>A0A8T2QEX4_CERRI</name>
<feature type="transmembrane region" description="Helical" evidence="1">
    <location>
        <begin position="60"/>
        <end position="82"/>
    </location>
</feature>
<dbReference type="PANTHER" id="PTHR34201">
    <property type="entry name" value="GLYCINE-RICH PROTEIN"/>
    <property type="match status" value="1"/>
</dbReference>
<accession>A0A8T2QEX4</accession>
<keyword evidence="1" id="KW-0472">Membrane</keyword>
<dbReference type="EMBL" id="CM035440">
    <property type="protein sequence ID" value="KAH7282135.1"/>
    <property type="molecule type" value="Genomic_DNA"/>
</dbReference>
<dbReference type="InterPro" id="IPR053288">
    <property type="entry name" value="TGD_Bridge_Protein"/>
</dbReference>
<dbReference type="Proteomes" id="UP000825935">
    <property type="component" value="Chromosome 35"/>
</dbReference>
<gene>
    <name evidence="2" type="ORF">KP509_35G014100</name>
</gene>
<keyword evidence="1" id="KW-1133">Transmembrane helix</keyword>